<protein>
    <submittedName>
        <fullName evidence="2">Uncharacterized protein</fullName>
    </submittedName>
</protein>
<feature type="region of interest" description="Disordered" evidence="1">
    <location>
        <begin position="29"/>
        <end position="48"/>
    </location>
</feature>
<dbReference type="Proteomes" id="UP000252519">
    <property type="component" value="Unassembled WGS sequence"/>
</dbReference>
<comment type="caution">
    <text evidence="2">The sequence shown here is derived from an EMBL/GenBank/DDBJ whole genome shotgun (WGS) entry which is preliminary data.</text>
</comment>
<sequence>MEMAGNGQEATRLDTLVGVQMNQRMENAPICNSIPDSNLHGSQMTAPTTTTTFASRNHVIRLSTVI</sequence>
<feature type="compositionally biased region" description="Polar residues" evidence="1">
    <location>
        <begin position="34"/>
        <end position="47"/>
    </location>
</feature>
<organism evidence="2 3">
    <name type="scientific">Ancylostoma caninum</name>
    <name type="common">Dog hookworm</name>
    <dbReference type="NCBI Taxonomy" id="29170"/>
    <lineage>
        <taxon>Eukaryota</taxon>
        <taxon>Metazoa</taxon>
        <taxon>Ecdysozoa</taxon>
        <taxon>Nematoda</taxon>
        <taxon>Chromadorea</taxon>
        <taxon>Rhabditida</taxon>
        <taxon>Rhabditina</taxon>
        <taxon>Rhabditomorpha</taxon>
        <taxon>Strongyloidea</taxon>
        <taxon>Ancylostomatidae</taxon>
        <taxon>Ancylostomatinae</taxon>
        <taxon>Ancylostoma</taxon>
    </lineage>
</organism>
<evidence type="ECO:0000313" key="3">
    <source>
        <dbReference type="Proteomes" id="UP000252519"/>
    </source>
</evidence>
<evidence type="ECO:0000313" key="2">
    <source>
        <dbReference type="EMBL" id="RCN50138.1"/>
    </source>
</evidence>
<gene>
    <name evidence="2" type="ORF">ANCCAN_03743</name>
</gene>
<name>A0A368H2Z5_ANCCA</name>
<keyword evidence="3" id="KW-1185">Reference proteome</keyword>
<dbReference type="AlphaFoldDB" id="A0A368H2Z5"/>
<proteinExistence type="predicted"/>
<dbReference type="EMBL" id="JOJR01000026">
    <property type="protein sequence ID" value="RCN50138.1"/>
    <property type="molecule type" value="Genomic_DNA"/>
</dbReference>
<accession>A0A368H2Z5</accession>
<evidence type="ECO:0000256" key="1">
    <source>
        <dbReference type="SAM" id="MobiDB-lite"/>
    </source>
</evidence>
<reference evidence="2 3" key="1">
    <citation type="submission" date="2014-10" db="EMBL/GenBank/DDBJ databases">
        <title>Draft genome of the hookworm Ancylostoma caninum.</title>
        <authorList>
            <person name="Mitreva M."/>
        </authorList>
    </citation>
    <scope>NUCLEOTIDE SEQUENCE [LARGE SCALE GENOMIC DNA]</scope>
    <source>
        <strain evidence="2 3">Baltimore</strain>
    </source>
</reference>